<gene>
    <name evidence="1" type="ORF">D9615_003990</name>
</gene>
<name>A0A8H5HDD6_9AGAR</name>
<evidence type="ECO:0000313" key="2">
    <source>
        <dbReference type="Proteomes" id="UP000565441"/>
    </source>
</evidence>
<dbReference type="OrthoDB" id="3335814at2759"/>
<comment type="caution">
    <text evidence="1">The sequence shown here is derived from an EMBL/GenBank/DDBJ whole genome shotgun (WGS) entry which is preliminary data.</text>
</comment>
<protein>
    <submittedName>
        <fullName evidence="1">Uncharacterized protein</fullName>
    </submittedName>
</protein>
<keyword evidence="2" id="KW-1185">Reference proteome</keyword>
<evidence type="ECO:0000313" key="1">
    <source>
        <dbReference type="EMBL" id="KAF5381086.1"/>
    </source>
</evidence>
<reference evidence="1 2" key="1">
    <citation type="journal article" date="2020" name="ISME J.">
        <title>Uncovering the hidden diversity of litter-decomposition mechanisms in mushroom-forming fungi.</title>
        <authorList>
            <person name="Floudas D."/>
            <person name="Bentzer J."/>
            <person name="Ahren D."/>
            <person name="Johansson T."/>
            <person name="Persson P."/>
            <person name="Tunlid A."/>
        </authorList>
    </citation>
    <scope>NUCLEOTIDE SEQUENCE [LARGE SCALE GENOMIC DNA]</scope>
    <source>
        <strain evidence="1 2">CBS 661.87</strain>
    </source>
</reference>
<dbReference type="EMBL" id="JAACJP010000012">
    <property type="protein sequence ID" value="KAF5381086.1"/>
    <property type="molecule type" value="Genomic_DNA"/>
</dbReference>
<proteinExistence type="predicted"/>
<organism evidence="1 2">
    <name type="scientific">Tricholomella constricta</name>
    <dbReference type="NCBI Taxonomy" id="117010"/>
    <lineage>
        <taxon>Eukaryota</taxon>
        <taxon>Fungi</taxon>
        <taxon>Dikarya</taxon>
        <taxon>Basidiomycota</taxon>
        <taxon>Agaricomycotina</taxon>
        <taxon>Agaricomycetes</taxon>
        <taxon>Agaricomycetidae</taxon>
        <taxon>Agaricales</taxon>
        <taxon>Tricholomatineae</taxon>
        <taxon>Lyophyllaceae</taxon>
        <taxon>Tricholomella</taxon>
    </lineage>
</organism>
<dbReference type="AlphaFoldDB" id="A0A8H5HDD6"/>
<sequence length="436" mass="48271">MLLSPASTSAGLPNFWDKFKPKNKDVDMRDRQAQMALARQRLLTLAFGDMETIRMLPNSLAELEAVARDWTKPPPDAPFTLRIPVEYASLHAARLVAGPYIYLAGEDSYQIALMGVQGLRVEIVSDAPPPPDEPPPPPPPPVLDMPATFNLELTPGQHVALDVNVNSDELDMARMEDGTLVDGMFWGKLDIVHNGDDHRMEFSGTRLPPNDDYNKAGFRIDSRVMTKLAVAAKPVTAKCHLSILTPAMQYCDVILLFSSLWQLGTTWPPAEKVTENKVKYFLRAHPGGALEHFESDMVTTALYYEAVPDPGMVDPNDYIAPRNGFAMSFRDFIPHLMNVLDQLGLSLHARTNFINNNMAAFSQHKNIAYRFLAPAKIAAAIDITVTTDPDDDVGNFAGAGEKEANAVNWRELVGWTEDAKDPTLFRVLETSVLEVT</sequence>
<dbReference type="Proteomes" id="UP000565441">
    <property type="component" value="Unassembled WGS sequence"/>
</dbReference>
<accession>A0A8H5HDD6</accession>
<dbReference type="SUPFAM" id="SSF101447">
    <property type="entry name" value="Formin homology 2 domain (FH2 domain)"/>
    <property type="match status" value="1"/>
</dbReference>